<evidence type="ECO:0000313" key="2">
    <source>
        <dbReference type="Proteomes" id="UP000283543"/>
    </source>
</evidence>
<accession>A0A3R7ANN6</accession>
<dbReference type="EMBL" id="QUTB01006803">
    <property type="protein sequence ID" value="RHY48472.1"/>
    <property type="molecule type" value="Genomic_DNA"/>
</dbReference>
<proteinExistence type="predicted"/>
<protein>
    <submittedName>
        <fullName evidence="1">Uncharacterized protein</fullName>
    </submittedName>
</protein>
<dbReference type="Proteomes" id="UP000283543">
    <property type="component" value="Unassembled WGS sequence"/>
</dbReference>
<gene>
    <name evidence="1" type="ORF">DYB34_008347</name>
</gene>
<evidence type="ECO:0000313" key="1">
    <source>
        <dbReference type="EMBL" id="RHY48472.1"/>
    </source>
</evidence>
<name>A0A3R7ANN6_APHAT</name>
<comment type="caution">
    <text evidence="1">The sequence shown here is derived from an EMBL/GenBank/DDBJ whole genome shotgun (WGS) entry which is preliminary data.</text>
</comment>
<sequence>MSPPGIVMDMGRGGGSDHVVVEWHWWLADVDADRAMRCQLDGRNRMPQRCVWFEQRASEMPNHHCIKRSRTEGKELVDVHAVLVAQEHKDKPSESTSSNPTIVNLAEDNGFALWLQSVGTPEVDQGRRRTVIPLVLDDEEWGGA</sequence>
<dbReference type="AlphaFoldDB" id="A0A3R7ANN6"/>
<organism evidence="1 2">
    <name type="scientific">Aphanomyces astaci</name>
    <name type="common">Crayfish plague agent</name>
    <dbReference type="NCBI Taxonomy" id="112090"/>
    <lineage>
        <taxon>Eukaryota</taxon>
        <taxon>Sar</taxon>
        <taxon>Stramenopiles</taxon>
        <taxon>Oomycota</taxon>
        <taxon>Saprolegniomycetes</taxon>
        <taxon>Saprolegniales</taxon>
        <taxon>Verrucalvaceae</taxon>
        <taxon>Aphanomyces</taxon>
    </lineage>
</organism>
<reference evidence="1 2" key="1">
    <citation type="submission" date="2018-08" db="EMBL/GenBank/DDBJ databases">
        <title>Aphanomyces genome sequencing and annotation.</title>
        <authorList>
            <person name="Minardi D."/>
            <person name="Oidtmann B."/>
            <person name="Van Der Giezen M."/>
            <person name="Studholme D.J."/>
        </authorList>
    </citation>
    <scope>NUCLEOTIDE SEQUENCE [LARGE SCALE GENOMIC DNA]</scope>
    <source>
        <strain evidence="1 2">Si</strain>
    </source>
</reference>